<comment type="caution">
    <text evidence="7">The sequence shown here is derived from an EMBL/GenBank/DDBJ whole genome shotgun (WGS) entry which is preliminary data.</text>
</comment>
<dbReference type="GO" id="GO:0008270">
    <property type="term" value="F:zinc ion binding"/>
    <property type="evidence" value="ECO:0007669"/>
    <property type="project" value="UniProtKB-KW"/>
</dbReference>
<dbReference type="STRING" id="139825.A0A401G9W5"/>
<dbReference type="EMBL" id="BFAD01000002">
    <property type="protein sequence ID" value="GBE78939.1"/>
    <property type="molecule type" value="Genomic_DNA"/>
</dbReference>
<accession>A0A401G9W5</accession>
<dbReference type="InterPro" id="IPR008906">
    <property type="entry name" value="HATC_C_dom"/>
</dbReference>
<comment type="subcellular location">
    <subcellularLocation>
        <location evidence="1">Nucleus</location>
    </subcellularLocation>
</comment>
<keyword evidence="8" id="KW-1185">Reference proteome</keyword>
<dbReference type="AlphaFoldDB" id="A0A401G9W5"/>
<name>A0A401G9W5_9APHY</name>
<dbReference type="GeneID" id="38775856"/>
<evidence type="ECO:0000256" key="4">
    <source>
        <dbReference type="ARBA" id="ARBA00022833"/>
    </source>
</evidence>
<dbReference type="SUPFAM" id="SSF53098">
    <property type="entry name" value="Ribonuclease H-like"/>
    <property type="match status" value="1"/>
</dbReference>
<organism evidence="7 8">
    <name type="scientific">Sparassis crispa</name>
    <dbReference type="NCBI Taxonomy" id="139825"/>
    <lineage>
        <taxon>Eukaryota</taxon>
        <taxon>Fungi</taxon>
        <taxon>Dikarya</taxon>
        <taxon>Basidiomycota</taxon>
        <taxon>Agaricomycotina</taxon>
        <taxon>Agaricomycetes</taxon>
        <taxon>Polyporales</taxon>
        <taxon>Sparassidaceae</taxon>
        <taxon>Sparassis</taxon>
    </lineage>
</organism>
<evidence type="ECO:0000259" key="6">
    <source>
        <dbReference type="Pfam" id="PF05699"/>
    </source>
</evidence>
<keyword evidence="4" id="KW-0862">Zinc</keyword>
<dbReference type="PANTHER" id="PTHR46481">
    <property type="entry name" value="ZINC FINGER BED DOMAIN-CONTAINING PROTEIN 4"/>
    <property type="match status" value="1"/>
</dbReference>
<keyword evidence="2" id="KW-0479">Metal-binding</keyword>
<keyword evidence="3" id="KW-0863">Zinc-finger</keyword>
<proteinExistence type="predicted"/>
<dbReference type="GO" id="GO:0046983">
    <property type="term" value="F:protein dimerization activity"/>
    <property type="evidence" value="ECO:0007669"/>
    <property type="project" value="InterPro"/>
</dbReference>
<dbReference type="InParanoid" id="A0A401G9W5"/>
<keyword evidence="5" id="KW-0539">Nucleus</keyword>
<dbReference type="RefSeq" id="XP_027609852.1">
    <property type="nucleotide sequence ID" value="XM_027754051.1"/>
</dbReference>
<dbReference type="PANTHER" id="PTHR46481:SF10">
    <property type="entry name" value="ZINC FINGER BED DOMAIN-CONTAINING PROTEIN 39"/>
    <property type="match status" value="1"/>
</dbReference>
<evidence type="ECO:0000313" key="8">
    <source>
        <dbReference type="Proteomes" id="UP000287166"/>
    </source>
</evidence>
<dbReference type="GO" id="GO:0005634">
    <property type="term" value="C:nucleus"/>
    <property type="evidence" value="ECO:0007669"/>
    <property type="project" value="UniProtKB-SubCell"/>
</dbReference>
<dbReference type="OrthoDB" id="3268424at2759"/>
<dbReference type="InterPro" id="IPR052035">
    <property type="entry name" value="ZnF_BED_domain_contain"/>
</dbReference>
<evidence type="ECO:0000256" key="5">
    <source>
        <dbReference type="ARBA" id="ARBA00023242"/>
    </source>
</evidence>
<evidence type="ECO:0000256" key="1">
    <source>
        <dbReference type="ARBA" id="ARBA00004123"/>
    </source>
</evidence>
<feature type="domain" description="HAT C-terminal dimerisation" evidence="6">
    <location>
        <begin position="19"/>
        <end position="97"/>
    </location>
</feature>
<evidence type="ECO:0000256" key="3">
    <source>
        <dbReference type="ARBA" id="ARBA00022771"/>
    </source>
</evidence>
<reference evidence="7 8" key="1">
    <citation type="journal article" date="2018" name="Sci. Rep.">
        <title>Genome sequence of the cauliflower mushroom Sparassis crispa (Hanabiratake) and its association with beneficial usage.</title>
        <authorList>
            <person name="Kiyama R."/>
            <person name="Furutani Y."/>
            <person name="Kawaguchi K."/>
            <person name="Nakanishi T."/>
        </authorList>
    </citation>
    <scope>NUCLEOTIDE SEQUENCE [LARGE SCALE GENOMIC DNA]</scope>
</reference>
<evidence type="ECO:0000313" key="7">
    <source>
        <dbReference type="EMBL" id="GBE78939.1"/>
    </source>
</evidence>
<dbReference type="InterPro" id="IPR012337">
    <property type="entry name" value="RNaseH-like_sf"/>
</dbReference>
<dbReference type="Proteomes" id="UP000287166">
    <property type="component" value="Unassembled WGS sequence"/>
</dbReference>
<sequence length="135" mass="15215">MFDNLLGRNISKTADERDELTRYLSTNTKEVQDAVAWWYARRVEFSCLARMAMNYLTIPATSVNVERLFSKRPLLLPHIRNGLSAQSVHALLCLAEWSRLGFVRDTDVLAITSGPEGEGEDDGLGDGWDNIIMPE</sequence>
<protein>
    <recommendedName>
        <fullName evidence="6">HAT C-terminal dimerisation domain-containing protein</fullName>
    </recommendedName>
</protein>
<gene>
    <name evidence="7" type="ORF">SCP_0201360</name>
</gene>
<dbReference type="Pfam" id="PF05699">
    <property type="entry name" value="Dimer_Tnp_hAT"/>
    <property type="match status" value="1"/>
</dbReference>
<evidence type="ECO:0000256" key="2">
    <source>
        <dbReference type="ARBA" id="ARBA00022723"/>
    </source>
</evidence>